<dbReference type="PROSITE" id="PS50110">
    <property type="entry name" value="RESPONSE_REGULATORY"/>
    <property type="match status" value="1"/>
</dbReference>
<organism evidence="6 7">
    <name type="scientific">Flavonifractor plautii</name>
    <name type="common">Fusobacterium plautii</name>
    <dbReference type="NCBI Taxonomy" id="292800"/>
    <lineage>
        <taxon>Bacteria</taxon>
        <taxon>Bacillati</taxon>
        <taxon>Bacillota</taxon>
        <taxon>Clostridia</taxon>
        <taxon>Eubacteriales</taxon>
        <taxon>Oscillospiraceae</taxon>
        <taxon>Flavonifractor</taxon>
    </lineage>
</organism>
<dbReference type="GO" id="GO:0003677">
    <property type="term" value="F:DNA binding"/>
    <property type="evidence" value="ECO:0007669"/>
    <property type="project" value="UniProtKB-KW"/>
</dbReference>
<comment type="caution">
    <text evidence="3">Lacks conserved residue(s) required for the propagation of feature annotation.</text>
</comment>
<dbReference type="SUPFAM" id="SSF52172">
    <property type="entry name" value="CheY-like"/>
    <property type="match status" value="1"/>
</dbReference>
<proteinExistence type="predicted"/>
<dbReference type="Pfam" id="PF04397">
    <property type="entry name" value="LytTR"/>
    <property type="match status" value="1"/>
</dbReference>
<dbReference type="PROSITE" id="PS50930">
    <property type="entry name" value="HTH_LYTTR"/>
    <property type="match status" value="1"/>
</dbReference>
<dbReference type="Gene3D" id="3.40.50.2300">
    <property type="match status" value="1"/>
</dbReference>
<sequence length="234" mass="26905">MICDTDTDFLGKLAIALHHNFDPCSVEYMYGPSALEVSLRSDSGGADVLLTEIELRGYNAISIIAQYLKESSPLQIIYMTPKIEYCTEVYETRHCGFLLKPIRLERLVRDVQRALRLLEEKKAKGIVVQRGSSLHILSPQSLLYVESHGRVLKIVTDSEIIETYDKMDHFSFQLDKRFLQCHKSYLVNMERVKRYCGDSFLMGNETTIPISQSRRKIVRQQFLDYMGNAVSPNK</sequence>
<dbReference type="InterPro" id="IPR007492">
    <property type="entry name" value="LytTR_DNA-bd_dom"/>
</dbReference>
<name>A0AAW6CCI9_FLAPL</name>
<dbReference type="EMBL" id="JAQLWV010000004">
    <property type="protein sequence ID" value="MDB7932123.1"/>
    <property type="molecule type" value="Genomic_DNA"/>
</dbReference>
<evidence type="ECO:0000259" key="5">
    <source>
        <dbReference type="PROSITE" id="PS50930"/>
    </source>
</evidence>
<accession>A0AAW6CCI9</accession>
<protein>
    <recommendedName>
        <fullName evidence="1">Stage 0 sporulation protein A homolog</fullName>
    </recommendedName>
</protein>
<feature type="domain" description="HTH LytTR-type" evidence="5">
    <location>
        <begin position="126"/>
        <end position="224"/>
    </location>
</feature>
<dbReference type="PANTHER" id="PTHR37299:SF1">
    <property type="entry name" value="STAGE 0 SPORULATION PROTEIN A HOMOLOG"/>
    <property type="match status" value="1"/>
</dbReference>
<dbReference type="InterPro" id="IPR011006">
    <property type="entry name" value="CheY-like_superfamily"/>
</dbReference>
<dbReference type="Gene3D" id="2.40.50.1020">
    <property type="entry name" value="LytTr DNA-binding domain"/>
    <property type="match status" value="1"/>
</dbReference>
<comment type="caution">
    <text evidence="6">The sequence shown here is derived from an EMBL/GenBank/DDBJ whole genome shotgun (WGS) entry which is preliminary data.</text>
</comment>
<evidence type="ECO:0000313" key="6">
    <source>
        <dbReference type="EMBL" id="MDB7932123.1"/>
    </source>
</evidence>
<evidence type="ECO:0000256" key="1">
    <source>
        <dbReference type="ARBA" id="ARBA00018672"/>
    </source>
</evidence>
<gene>
    <name evidence="6" type="ORF">PNE06_03440</name>
</gene>
<dbReference type="AlphaFoldDB" id="A0AAW6CCI9"/>
<evidence type="ECO:0000313" key="7">
    <source>
        <dbReference type="Proteomes" id="UP001211173"/>
    </source>
</evidence>
<dbReference type="InterPro" id="IPR001789">
    <property type="entry name" value="Sig_transdc_resp-reg_receiver"/>
</dbReference>
<dbReference type="GO" id="GO:0000156">
    <property type="term" value="F:phosphorelay response regulator activity"/>
    <property type="evidence" value="ECO:0007669"/>
    <property type="project" value="InterPro"/>
</dbReference>
<dbReference type="SMART" id="SM00850">
    <property type="entry name" value="LytTR"/>
    <property type="match status" value="1"/>
</dbReference>
<evidence type="ECO:0000256" key="2">
    <source>
        <dbReference type="ARBA" id="ARBA00024867"/>
    </source>
</evidence>
<reference evidence="6" key="1">
    <citation type="submission" date="2023-01" db="EMBL/GenBank/DDBJ databases">
        <title>Human gut microbiome strain richness.</title>
        <authorList>
            <person name="Chen-Liaw A."/>
        </authorList>
    </citation>
    <scope>NUCLEOTIDE SEQUENCE</scope>
    <source>
        <strain evidence="6">1001287st1_F4_1001285I_161205</strain>
    </source>
</reference>
<comment type="function">
    <text evidence="2">May play the central regulatory role in sporulation. It may be an element of the effector pathway responsible for the activation of sporulation genes in response to nutritional stress. Spo0A may act in concert with spo0H (a sigma factor) to control the expression of some genes that are critical to the sporulation process.</text>
</comment>
<dbReference type="RefSeq" id="WP_195383892.1">
    <property type="nucleotide sequence ID" value="NZ_JADMVZ010000006.1"/>
</dbReference>
<dbReference type="InterPro" id="IPR046947">
    <property type="entry name" value="LytR-like"/>
</dbReference>
<dbReference type="Proteomes" id="UP001211173">
    <property type="component" value="Unassembled WGS sequence"/>
</dbReference>
<keyword evidence="6" id="KW-0238">DNA-binding</keyword>
<feature type="domain" description="Response regulatory" evidence="4">
    <location>
        <begin position="1"/>
        <end position="115"/>
    </location>
</feature>
<evidence type="ECO:0000259" key="4">
    <source>
        <dbReference type="PROSITE" id="PS50110"/>
    </source>
</evidence>
<evidence type="ECO:0000256" key="3">
    <source>
        <dbReference type="PROSITE-ProRule" id="PRU00169"/>
    </source>
</evidence>
<dbReference type="PANTHER" id="PTHR37299">
    <property type="entry name" value="TRANSCRIPTIONAL REGULATOR-RELATED"/>
    <property type="match status" value="1"/>
</dbReference>